<reference evidence="4 5" key="1">
    <citation type="submission" date="2019-12" db="EMBL/GenBank/DDBJ databases">
        <title>Mucilaginibacter sp. HMF7410 genome sequencing and assembly.</title>
        <authorList>
            <person name="Kang H."/>
            <person name="Cha I."/>
            <person name="Kim H."/>
            <person name="Joh K."/>
        </authorList>
    </citation>
    <scope>NUCLEOTIDE SEQUENCE [LARGE SCALE GENOMIC DNA]</scope>
    <source>
        <strain evidence="4 5">HMF7410</strain>
    </source>
</reference>
<dbReference type="Gene3D" id="1.25.40.10">
    <property type="entry name" value="Tetratricopeptide repeat domain"/>
    <property type="match status" value="1"/>
</dbReference>
<accession>A0A7K1SYP5</accession>
<keyword evidence="5" id="KW-1185">Reference proteome</keyword>
<dbReference type="PANTHER" id="PTHR42852:SF17">
    <property type="entry name" value="THIOREDOXIN-LIKE PROTEIN HI_1115"/>
    <property type="match status" value="1"/>
</dbReference>
<dbReference type="Proteomes" id="UP000462014">
    <property type="component" value="Unassembled WGS sequence"/>
</dbReference>
<dbReference type="GO" id="GO:0006950">
    <property type="term" value="P:response to stress"/>
    <property type="evidence" value="ECO:0007669"/>
    <property type="project" value="UniProtKB-ARBA"/>
</dbReference>
<evidence type="ECO:0000313" key="4">
    <source>
        <dbReference type="EMBL" id="MVN22432.1"/>
    </source>
</evidence>
<name>A0A7K1SYP5_9SPHI</name>
<feature type="signal peptide" evidence="2">
    <location>
        <begin position="1"/>
        <end position="21"/>
    </location>
</feature>
<feature type="domain" description="Thioredoxin" evidence="3">
    <location>
        <begin position="483"/>
        <end position="637"/>
    </location>
</feature>
<keyword evidence="1" id="KW-0676">Redox-active center</keyword>
<proteinExistence type="predicted"/>
<dbReference type="AlphaFoldDB" id="A0A7K1SYP5"/>
<dbReference type="Pfam" id="PF00578">
    <property type="entry name" value="AhpC-TSA"/>
    <property type="match status" value="1"/>
</dbReference>
<dbReference type="InterPro" id="IPR011990">
    <property type="entry name" value="TPR-like_helical_dom_sf"/>
</dbReference>
<feature type="chain" id="PRO_5029913971" evidence="2">
    <location>
        <begin position="22"/>
        <end position="650"/>
    </location>
</feature>
<dbReference type="CDD" id="cd02966">
    <property type="entry name" value="TlpA_like_family"/>
    <property type="match status" value="1"/>
</dbReference>
<dbReference type="PROSITE" id="PS51352">
    <property type="entry name" value="THIOREDOXIN_2"/>
    <property type="match status" value="1"/>
</dbReference>
<dbReference type="RefSeq" id="WP_157567677.1">
    <property type="nucleotide sequence ID" value="NZ_WPIK01000011.1"/>
</dbReference>
<dbReference type="InterPro" id="IPR013766">
    <property type="entry name" value="Thioredoxin_domain"/>
</dbReference>
<dbReference type="InterPro" id="IPR036249">
    <property type="entry name" value="Thioredoxin-like_sf"/>
</dbReference>
<comment type="caution">
    <text evidence="4">The sequence shown here is derived from an EMBL/GenBank/DDBJ whole genome shotgun (WGS) entry which is preliminary data.</text>
</comment>
<dbReference type="PANTHER" id="PTHR42852">
    <property type="entry name" value="THIOL:DISULFIDE INTERCHANGE PROTEIN DSBE"/>
    <property type="match status" value="1"/>
</dbReference>
<keyword evidence="2" id="KW-0732">Signal</keyword>
<dbReference type="GO" id="GO:0016209">
    <property type="term" value="F:antioxidant activity"/>
    <property type="evidence" value="ECO:0007669"/>
    <property type="project" value="InterPro"/>
</dbReference>
<dbReference type="InterPro" id="IPR000866">
    <property type="entry name" value="AhpC/TSA"/>
</dbReference>
<protein>
    <submittedName>
        <fullName evidence="4">Redoxin domain-containing protein</fullName>
    </submittedName>
</protein>
<sequence length="650" mass="73089">MKNLLSIIALLGILTLQTAFSQPNTHLKLSETYPSIGKKITVTYNPTGTVLQDKSNLNAAVYFFDNKDYPVADIDLKPKGKLLKGDFIVPNTAKAFFIKISKDEFVDDNQEKGYLYMVYKDKKPVSGAYASKAFVLFTGIGQDFAKIKTDKNEAFLLYSKEFQLYPEIKNEYKADYYSLLGMSTNPEFANSLNKELNSLIKSDQEKDLLLAITLLNIINKKPTADSLTSIIKSKYPNGEFTSKELATAFNNEKDLVKKEALYYDYIKKFPESTTEKKTVQDNFRMQLAGTYLRQGKIDDYKRWENQIKDKSNLASGLNNVASGWVENGKHLEEAATISKQSLDLTKQQIINPGQKALRSPKMLKQDYEFSYDTYADTYAFILFKQNKFKEALSYEQPVYEKSKGNDADVDEHFALILKAAGEEQKAKQVIETAIKNGKSSESMNADLKAMYIKAKGSDTGYDQYFASLKNAAANAAREKLAKEMINKPAPVFALKDFDGNTVSLASLKGKVVVIDFWATWCGPCKASFPGMQLAVNKYKDNPNVEFLFIDTWENSDGYLPGVKKFIADKHYTFNVLMDEKGDDNRQSKVVSAFGVDGIPTKFVLDKNGNIRFKKVGFEGTAESIKDEVSSMIELVSEADLTKPEKVSMLK</sequence>
<evidence type="ECO:0000259" key="3">
    <source>
        <dbReference type="PROSITE" id="PS51352"/>
    </source>
</evidence>
<dbReference type="InterPro" id="IPR017937">
    <property type="entry name" value="Thioredoxin_CS"/>
</dbReference>
<dbReference type="InterPro" id="IPR050553">
    <property type="entry name" value="Thioredoxin_ResA/DsbE_sf"/>
</dbReference>
<dbReference type="GO" id="GO:0016491">
    <property type="term" value="F:oxidoreductase activity"/>
    <property type="evidence" value="ECO:0007669"/>
    <property type="project" value="InterPro"/>
</dbReference>
<dbReference type="PROSITE" id="PS00194">
    <property type="entry name" value="THIOREDOXIN_1"/>
    <property type="match status" value="1"/>
</dbReference>
<evidence type="ECO:0000313" key="5">
    <source>
        <dbReference type="Proteomes" id="UP000462014"/>
    </source>
</evidence>
<gene>
    <name evidence="4" type="ORF">GO621_12910</name>
</gene>
<dbReference type="SUPFAM" id="SSF52833">
    <property type="entry name" value="Thioredoxin-like"/>
    <property type="match status" value="1"/>
</dbReference>
<evidence type="ECO:0000256" key="2">
    <source>
        <dbReference type="SAM" id="SignalP"/>
    </source>
</evidence>
<dbReference type="EMBL" id="WPIK01000011">
    <property type="protein sequence ID" value="MVN22432.1"/>
    <property type="molecule type" value="Genomic_DNA"/>
</dbReference>
<dbReference type="Gene3D" id="3.40.30.10">
    <property type="entry name" value="Glutaredoxin"/>
    <property type="match status" value="1"/>
</dbReference>
<evidence type="ECO:0000256" key="1">
    <source>
        <dbReference type="ARBA" id="ARBA00023284"/>
    </source>
</evidence>
<organism evidence="4 5">
    <name type="scientific">Mucilaginibacter arboris</name>
    <dbReference type="NCBI Taxonomy" id="2682090"/>
    <lineage>
        <taxon>Bacteria</taxon>
        <taxon>Pseudomonadati</taxon>
        <taxon>Bacteroidota</taxon>
        <taxon>Sphingobacteriia</taxon>
        <taxon>Sphingobacteriales</taxon>
        <taxon>Sphingobacteriaceae</taxon>
        <taxon>Mucilaginibacter</taxon>
    </lineage>
</organism>